<gene>
    <name evidence="1" type="ORF">BDV96DRAFT_660251</name>
</gene>
<sequence>MSFSALSINTAFGTSSPVSLVDKQLRQRFDRPGQILQICAAMAAGSKVASHFRFLDLPTELRLRVYELLPLNTTHYTYNGVFDPDILRHNEDDDDVISEIRNAIHSSAEPLDWMRDWDPKWSECLDKRNLRISRTATYKCTLVVHSAPVEILRVCSQVHSEAKGIIQVKANKIRDRPAQLIWDVPNISDYDPIEEIFCGINAWRQHLAEEKDDFKGQMENIYHPAQREPDADHFSLYETLVRKAVLRLPTIEIAVQMSQDVASEAGELAAVFLDQLRLQLSPEVTIRFRPLFGAPTSRSDQWFTQFVDELKQSITDDFDGGVNTDHLLVRLDPGYADENAQRQSESAKIECVKMEAEELEKEWAEGEWY</sequence>
<evidence type="ECO:0000313" key="2">
    <source>
        <dbReference type="Proteomes" id="UP000799770"/>
    </source>
</evidence>
<keyword evidence="2" id="KW-1185">Reference proteome</keyword>
<reference evidence="1" key="1">
    <citation type="journal article" date="2020" name="Stud. Mycol.">
        <title>101 Dothideomycetes genomes: a test case for predicting lifestyles and emergence of pathogens.</title>
        <authorList>
            <person name="Haridas S."/>
            <person name="Albert R."/>
            <person name="Binder M."/>
            <person name="Bloem J."/>
            <person name="Labutti K."/>
            <person name="Salamov A."/>
            <person name="Andreopoulos B."/>
            <person name="Baker S."/>
            <person name="Barry K."/>
            <person name="Bills G."/>
            <person name="Bluhm B."/>
            <person name="Cannon C."/>
            <person name="Castanera R."/>
            <person name="Culley D."/>
            <person name="Daum C."/>
            <person name="Ezra D."/>
            <person name="Gonzalez J."/>
            <person name="Henrissat B."/>
            <person name="Kuo A."/>
            <person name="Liang C."/>
            <person name="Lipzen A."/>
            <person name="Lutzoni F."/>
            <person name="Magnuson J."/>
            <person name="Mondo S."/>
            <person name="Nolan M."/>
            <person name="Ohm R."/>
            <person name="Pangilinan J."/>
            <person name="Park H.-J."/>
            <person name="Ramirez L."/>
            <person name="Alfaro M."/>
            <person name="Sun H."/>
            <person name="Tritt A."/>
            <person name="Yoshinaga Y."/>
            <person name="Zwiers L.-H."/>
            <person name="Turgeon B."/>
            <person name="Goodwin S."/>
            <person name="Spatafora J."/>
            <person name="Crous P."/>
            <person name="Grigoriev I."/>
        </authorList>
    </citation>
    <scope>NUCLEOTIDE SEQUENCE</scope>
    <source>
        <strain evidence="1">CBS 627.86</strain>
    </source>
</reference>
<proteinExistence type="predicted"/>
<dbReference type="AlphaFoldDB" id="A0A6A5Z5X7"/>
<evidence type="ECO:0000313" key="1">
    <source>
        <dbReference type="EMBL" id="KAF2114879.1"/>
    </source>
</evidence>
<accession>A0A6A5Z5X7</accession>
<organism evidence="1 2">
    <name type="scientific">Lophiotrema nucula</name>
    <dbReference type="NCBI Taxonomy" id="690887"/>
    <lineage>
        <taxon>Eukaryota</taxon>
        <taxon>Fungi</taxon>
        <taxon>Dikarya</taxon>
        <taxon>Ascomycota</taxon>
        <taxon>Pezizomycotina</taxon>
        <taxon>Dothideomycetes</taxon>
        <taxon>Pleosporomycetidae</taxon>
        <taxon>Pleosporales</taxon>
        <taxon>Lophiotremataceae</taxon>
        <taxon>Lophiotrema</taxon>
    </lineage>
</organism>
<dbReference type="OrthoDB" id="5314997at2759"/>
<dbReference type="EMBL" id="ML977324">
    <property type="protein sequence ID" value="KAF2114879.1"/>
    <property type="molecule type" value="Genomic_DNA"/>
</dbReference>
<protein>
    <submittedName>
        <fullName evidence="1">Uncharacterized protein</fullName>
    </submittedName>
</protein>
<dbReference type="Proteomes" id="UP000799770">
    <property type="component" value="Unassembled WGS sequence"/>
</dbReference>
<name>A0A6A5Z5X7_9PLEO</name>